<dbReference type="Gene3D" id="3.40.50.1220">
    <property type="entry name" value="TPP-binding domain"/>
    <property type="match status" value="1"/>
</dbReference>
<evidence type="ECO:0000256" key="1">
    <source>
        <dbReference type="ARBA" id="ARBA00004173"/>
    </source>
</evidence>
<dbReference type="InterPro" id="IPR029035">
    <property type="entry name" value="DHS-like_NAD/FAD-binding_dom"/>
</dbReference>
<dbReference type="Pfam" id="PF02776">
    <property type="entry name" value="TPP_enzyme_N"/>
    <property type="match status" value="1"/>
</dbReference>
<dbReference type="Proteomes" id="UP001497453">
    <property type="component" value="Chromosome 7"/>
</dbReference>
<evidence type="ECO:0000256" key="3">
    <source>
        <dbReference type="ARBA" id="ARBA00023052"/>
    </source>
</evidence>
<dbReference type="SUPFAM" id="SSF52518">
    <property type="entry name" value="Thiamin diphosphate-binding fold (THDP-binding)"/>
    <property type="match status" value="2"/>
</dbReference>
<evidence type="ECO:0000259" key="6">
    <source>
        <dbReference type="Pfam" id="PF00205"/>
    </source>
</evidence>
<dbReference type="InterPro" id="IPR029061">
    <property type="entry name" value="THDP-binding"/>
</dbReference>
<keyword evidence="10" id="KW-1185">Reference proteome</keyword>
<evidence type="ECO:0000256" key="5">
    <source>
        <dbReference type="RuleBase" id="RU362132"/>
    </source>
</evidence>
<dbReference type="CDD" id="cd07035">
    <property type="entry name" value="TPP_PYR_POX_like"/>
    <property type="match status" value="1"/>
</dbReference>
<dbReference type="PANTHER" id="PTHR18968">
    <property type="entry name" value="THIAMINE PYROPHOSPHATE ENZYMES"/>
    <property type="match status" value="1"/>
</dbReference>
<proteinExistence type="inferred from homology"/>
<gene>
    <name evidence="9" type="ORF">GFSPODELE1_LOCUS9459</name>
</gene>
<dbReference type="InterPro" id="IPR011766">
    <property type="entry name" value="TPP_enzyme_TPP-bd"/>
</dbReference>
<dbReference type="EMBL" id="OZ037950">
    <property type="protein sequence ID" value="CAL1713756.1"/>
    <property type="molecule type" value="Genomic_DNA"/>
</dbReference>
<protein>
    <submittedName>
        <fullName evidence="9">Uncharacterized protein</fullName>
    </submittedName>
</protein>
<dbReference type="PANTHER" id="PTHR18968:SF164">
    <property type="entry name" value="PYRUVATE DECARBOXYLASE"/>
    <property type="match status" value="1"/>
</dbReference>
<comment type="similarity">
    <text evidence="2 5">Belongs to the TPP enzyme family.</text>
</comment>
<name>A0ABP1E130_9APHY</name>
<dbReference type="Gene3D" id="3.40.50.970">
    <property type="match status" value="2"/>
</dbReference>
<evidence type="ECO:0000259" key="7">
    <source>
        <dbReference type="Pfam" id="PF02775"/>
    </source>
</evidence>
<comment type="subcellular location">
    <subcellularLocation>
        <location evidence="1">Mitochondrion</location>
    </subcellularLocation>
</comment>
<dbReference type="InterPro" id="IPR045229">
    <property type="entry name" value="TPP_enz"/>
</dbReference>
<accession>A0ABP1E130</accession>
<sequence>MTTTAAVFLQTLSRAGITHAFVNWGNDHPAFLEELERQRVGNDGNTDVQIVTCPNEMVALSAAQGYAQVTRKPAAVIVHVDVGTQALAGAVHNVDRARTPVLIFAGAAPFSGQGELKGSKNEWPMWPQDVPDQPAIVRQYMRYTAQILSVKNVPKVVMRALQFATSDPRGPTYLWARREVLEEESGPSTTSTNINIMKWPSIQPTALNSEAVQRISAALLTAHFPLIITGHSGRNPCTVPLLTALSNQLGIAIYVSCPSAVCVPYSHPTYLGMSFGGKNPILHEADVILILDTDVPWVDAQENTPKQDARIFVVDPDPLKQGMGWSHVDAELVCRADAEVALSQLHEAVNLPGLPISPDSKKILSRKENLQQRHDEWIHRLQAVETTSVDGPTPTVVSIISTLRQTVIELTPSRGQKTLWINECSSNLPIVFDHVRPDIPDSMICSGGTSIGYCLGAAVGAQLGAKVAGKEPELTLVVVGDGTFLFCVPSAAYWMARRYETPHLTIVLNNGGWASPINSMKGIYPAGHGSRASGDRLSVGFGPDMPDYGQIAAAAGGAWAAKIELPGSEKSILKEAVRIVLEEKRCAVVECVVESI</sequence>
<reference evidence="10" key="1">
    <citation type="submission" date="2024-04" db="EMBL/GenBank/DDBJ databases">
        <authorList>
            <person name="Shaw F."/>
            <person name="Minotto A."/>
        </authorList>
    </citation>
    <scope>NUCLEOTIDE SEQUENCE [LARGE SCALE GENOMIC DNA]</scope>
</reference>
<evidence type="ECO:0000259" key="8">
    <source>
        <dbReference type="Pfam" id="PF02776"/>
    </source>
</evidence>
<evidence type="ECO:0000313" key="9">
    <source>
        <dbReference type="EMBL" id="CAL1713756.1"/>
    </source>
</evidence>
<feature type="domain" description="Thiamine pyrophosphate enzyme TPP-binding" evidence="7">
    <location>
        <begin position="440"/>
        <end position="591"/>
    </location>
</feature>
<feature type="domain" description="Thiamine pyrophosphate enzyme N-terminal TPP-binding" evidence="8">
    <location>
        <begin position="3"/>
        <end position="117"/>
    </location>
</feature>
<dbReference type="Pfam" id="PF02775">
    <property type="entry name" value="TPP_enzyme_C"/>
    <property type="match status" value="1"/>
</dbReference>
<dbReference type="SUPFAM" id="SSF52467">
    <property type="entry name" value="DHS-like NAD/FAD-binding domain"/>
    <property type="match status" value="1"/>
</dbReference>
<evidence type="ECO:0000256" key="4">
    <source>
        <dbReference type="ARBA" id="ARBA00023128"/>
    </source>
</evidence>
<dbReference type="Pfam" id="PF00205">
    <property type="entry name" value="TPP_enzyme_M"/>
    <property type="match status" value="1"/>
</dbReference>
<evidence type="ECO:0000256" key="2">
    <source>
        <dbReference type="ARBA" id="ARBA00007812"/>
    </source>
</evidence>
<organism evidence="9 10">
    <name type="scientific">Somion occarium</name>
    <dbReference type="NCBI Taxonomy" id="3059160"/>
    <lineage>
        <taxon>Eukaryota</taxon>
        <taxon>Fungi</taxon>
        <taxon>Dikarya</taxon>
        <taxon>Basidiomycota</taxon>
        <taxon>Agaricomycotina</taxon>
        <taxon>Agaricomycetes</taxon>
        <taxon>Polyporales</taxon>
        <taxon>Cerrenaceae</taxon>
        <taxon>Somion</taxon>
    </lineage>
</organism>
<evidence type="ECO:0000313" key="10">
    <source>
        <dbReference type="Proteomes" id="UP001497453"/>
    </source>
</evidence>
<dbReference type="InterPro" id="IPR012000">
    <property type="entry name" value="Thiamin_PyroP_enz_cen_dom"/>
</dbReference>
<keyword evidence="4" id="KW-0496">Mitochondrion</keyword>
<feature type="domain" description="Thiamine pyrophosphate enzyme central" evidence="6">
    <location>
        <begin position="212"/>
        <end position="336"/>
    </location>
</feature>
<dbReference type="InterPro" id="IPR012001">
    <property type="entry name" value="Thiamin_PyroP_enz_TPP-bd_dom"/>
</dbReference>
<keyword evidence="3 5" id="KW-0786">Thiamine pyrophosphate</keyword>